<keyword evidence="2" id="KW-1185">Reference proteome</keyword>
<sequence length="159" mass="18277">MAELDIEKLREQWREKVERMPTKVVYEAPWIRFLIDRKVVQERQLSDLSRIYEVFSGTDLWATDREFAVLDFGDCLWVVPNTTPIGLIYPEWSDWVIENRAYFNAYIGGIPLEWLNPPFLGIRFGSALPVAGVYPINSLPAWSVEGPLDPRVSPAAPLP</sequence>
<gene>
    <name evidence="1" type="ORF">HDF17_001088</name>
</gene>
<dbReference type="EMBL" id="JACCCW010000001">
    <property type="protein sequence ID" value="NYF78801.1"/>
    <property type="molecule type" value="Genomic_DNA"/>
</dbReference>
<comment type="caution">
    <text evidence="1">The sequence shown here is derived from an EMBL/GenBank/DDBJ whole genome shotgun (WGS) entry which is preliminary data.</text>
</comment>
<proteinExistence type="predicted"/>
<dbReference type="AlphaFoldDB" id="A0A7Y9PGM7"/>
<organism evidence="1 2">
    <name type="scientific">Granulicella arctica</name>
    <dbReference type="NCBI Taxonomy" id="940613"/>
    <lineage>
        <taxon>Bacteria</taxon>
        <taxon>Pseudomonadati</taxon>
        <taxon>Acidobacteriota</taxon>
        <taxon>Terriglobia</taxon>
        <taxon>Terriglobales</taxon>
        <taxon>Acidobacteriaceae</taxon>
        <taxon>Granulicella</taxon>
    </lineage>
</organism>
<name>A0A7Y9PGM7_9BACT</name>
<evidence type="ECO:0000313" key="2">
    <source>
        <dbReference type="Proteomes" id="UP000589520"/>
    </source>
</evidence>
<dbReference type="RefSeq" id="WP_179488534.1">
    <property type="nucleotide sequence ID" value="NZ_JACCCW010000001.1"/>
</dbReference>
<reference evidence="1 2" key="1">
    <citation type="submission" date="2020-07" db="EMBL/GenBank/DDBJ databases">
        <title>Genomic Encyclopedia of Type Strains, Phase IV (KMG-V): Genome sequencing to study the core and pangenomes of soil and plant-associated prokaryotes.</title>
        <authorList>
            <person name="Whitman W."/>
        </authorList>
    </citation>
    <scope>NUCLEOTIDE SEQUENCE [LARGE SCALE GENOMIC DNA]</scope>
    <source>
        <strain evidence="1 2">X4EP2</strain>
    </source>
</reference>
<evidence type="ECO:0000313" key="1">
    <source>
        <dbReference type="EMBL" id="NYF78801.1"/>
    </source>
</evidence>
<dbReference type="Proteomes" id="UP000589520">
    <property type="component" value="Unassembled WGS sequence"/>
</dbReference>
<protein>
    <submittedName>
        <fullName evidence="1">Uncharacterized protein</fullName>
    </submittedName>
</protein>
<accession>A0A7Y9PGM7</accession>